<protein>
    <recommendedName>
        <fullName evidence="2">hAT-like transposase RNase-H fold domain-containing protein</fullName>
    </recommendedName>
</protein>
<dbReference type="Pfam" id="PF14372">
    <property type="entry name" value="hAT-like_RNase-H"/>
    <property type="match status" value="1"/>
</dbReference>
<dbReference type="OrthoDB" id="1607513at2759"/>
<dbReference type="Proteomes" id="UP000326396">
    <property type="component" value="Linkage Group LG7"/>
</dbReference>
<dbReference type="PANTHER" id="PTHR23272">
    <property type="entry name" value="BED FINGER-RELATED"/>
    <property type="match status" value="1"/>
</dbReference>
<evidence type="ECO:0000256" key="1">
    <source>
        <dbReference type="SAM" id="MobiDB-lite"/>
    </source>
</evidence>
<feature type="compositionally biased region" description="Basic and acidic residues" evidence="1">
    <location>
        <begin position="38"/>
        <end position="58"/>
    </location>
</feature>
<dbReference type="InterPro" id="IPR025525">
    <property type="entry name" value="hAT-like_transposase_RNase-H"/>
</dbReference>
<proteinExistence type="predicted"/>
<dbReference type="AlphaFoldDB" id="A0A5N6M341"/>
<name>A0A5N6M341_9ASTR</name>
<feature type="domain" description="hAT-like transposase RNase-H fold" evidence="2">
    <location>
        <begin position="95"/>
        <end position="210"/>
    </location>
</feature>
<feature type="region of interest" description="Disordered" evidence="1">
    <location>
        <begin position="1"/>
        <end position="58"/>
    </location>
</feature>
<reference evidence="3 4" key="1">
    <citation type="submission" date="2019-05" db="EMBL/GenBank/DDBJ databases">
        <title>Mikania micrantha, genome provides insights into the molecular mechanism of rapid growth.</title>
        <authorList>
            <person name="Liu B."/>
        </authorList>
    </citation>
    <scope>NUCLEOTIDE SEQUENCE [LARGE SCALE GENOMIC DNA]</scope>
    <source>
        <strain evidence="3">NLD-2019</strain>
        <tissue evidence="3">Leaf</tissue>
    </source>
</reference>
<feature type="compositionally biased region" description="Polar residues" evidence="1">
    <location>
        <begin position="1"/>
        <end position="36"/>
    </location>
</feature>
<organism evidence="3 4">
    <name type="scientific">Mikania micrantha</name>
    <name type="common">bitter vine</name>
    <dbReference type="NCBI Taxonomy" id="192012"/>
    <lineage>
        <taxon>Eukaryota</taxon>
        <taxon>Viridiplantae</taxon>
        <taxon>Streptophyta</taxon>
        <taxon>Embryophyta</taxon>
        <taxon>Tracheophyta</taxon>
        <taxon>Spermatophyta</taxon>
        <taxon>Magnoliopsida</taxon>
        <taxon>eudicotyledons</taxon>
        <taxon>Gunneridae</taxon>
        <taxon>Pentapetalae</taxon>
        <taxon>asterids</taxon>
        <taxon>campanulids</taxon>
        <taxon>Asterales</taxon>
        <taxon>Asteraceae</taxon>
        <taxon>Asteroideae</taxon>
        <taxon>Heliantheae alliance</taxon>
        <taxon>Eupatorieae</taxon>
        <taxon>Mikania</taxon>
    </lineage>
</organism>
<sequence length="301" mass="34544">MIRSSRLSSTPFGVPKSTINNKMDSTTIHDLSSDDNQQPEKRKSEPVKKETEKKKAKTLETDLVSKGVPSSVDWFVARQFAKSLELFKQKTIKSSSTTQVTVNEFFMDIMEIDNHIRELKASGDVIQKQLSMKMEVKYEKYWRDASQCNMLLYFAAILDPRQKFHVIEFGWGLIVNAEKRNEENKADIDKKIQSILKPIRDAFELLFKEYEVLYSTETSKSASSSDQSVVQVTGGGDFFAKFQSSSGFTSYNTKSEVQNYLEDKQEACNRRSMREPTAEVGRKWTDRSGVEVEVEVDLERM</sequence>
<evidence type="ECO:0000313" key="3">
    <source>
        <dbReference type="EMBL" id="KAD3068329.1"/>
    </source>
</evidence>
<evidence type="ECO:0000313" key="4">
    <source>
        <dbReference type="Proteomes" id="UP000326396"/>
    </source>
</evidence>
<keyword evidence="4" id="KW-1185">Reference proteome</keyword>
<accession>A0A5N6M341</accession>
<gene>
    <name evidence="3" type="ORF">E3N88_36209</name>
</gene>
<dbReference type="EMBL" id="SZYD01000017">
    <property type="protein sequence ID" value="KAD3068329.1"/>
    <property type="molecule type" value="Genomic_DNA"/>
</dbReference>
<evidence type="ECO:0000259" key="2">
    <source>
        <dbReference type="Pfam" id="PF14372"/>
    </source>
</evidence>
<comment type="caution">
    <text evidence="3">The sequence shown here is derived from an EMBL/GenBank/DDBJ whole genome shotgun (WGS) entry which is preliminary data.</text>
</comment>
<dbReference type="InterPro" id="IPR012337">
    <property type="entry name" value="RNaseH-like_sf"/>
</dbReference>
<dbReference type="GO" id="GO:0003677">
    <property type="term" value="F:DNA binding"/>
    <property type="evidence" value="ECO:0007669"/>
    <property type="project" value="InterPro"/>
</dbReference>
<dbReference type="SUPFAM" id="SSF53098">
    <property type="entry name" value="Ribonuclease H-like"/>
    <property type="match status" value="1"/>
</dbReference>
<dbReference type="PANTHER" id="PTHR23272:SF161">
    <property type="entry name" value="ZINC FINGER BED DOMAIN-CONTAINING PROTEIN RICESLEEPER 1-LIKE"/>
    <property type="match status" value="1"/>
</dbReference>